<dbReference type="HAMAP" id="MF_00061">
    <property type="entry name" value="IspE"/>
    <property type="match status" value="1"/>
</dbReference>
<dbReference type="InterPro" id="IPR006204">
    <property type="entry name" value="GHMP_kinase_N_dom"/>
</dbReference>
<comment type="function">
    <text evidence="10">Catalyzes the phosphorylation of the position 2 hydroxy group of 4-diphosphocytidyl-2C-methyl-D-erythritol.</text>
</comment>
<evidence type="ECO:0000256" key="2">
    <source>
        <dbReference type="ARBA" id="ARBA00012052"/>
    </source>
</evidence>
<dbReference type="GO" id="GO:0016114">
    <property type="term" value="P:terpenoid biosynthetic process"/>
    <property type="evidence" value="ECO:0007669"/>
    <property type="project" value="UniProtKB-UniRule"/>
</dbReference>
<evidence type="ECO:0000313" key="13">
    <source>
        <dbReference type="EMBL" id="QJB70622.1"/>
    </source>
</evidence>
<comment type="similarity">
    <text evidence="1 10">Belongs to the GHMP kinase family. IspE subfamily.</text>
</comment>
<dbReference type="InterPro" id="IPR014721">
    <property type="entry name" value="Ribsml_uS5_D2-typ_fold_subgr"/>
</dbReference>
<dbReference type="NCBIfam" id="NF011202">
    <property type="entry name" value="PRK14608.1"/>
    <property type="match status" value="1"/>
</dbReference>
<evidence type="ECO:0000256" key="5">
    <source>
        <dbReference type="ARBA" id="ARBA00022741"/>
    </source>
</evidence>
<dbReference type="PIRSF" id="PIRSF010376">
    <property type="entry name" value="IspE"/>
    <property type="match status" value="1"/>
</dbReference>
<proteinExistence type="inferred from homology"/>
<dbReference type="PANTHER" id="PTHR43527">
    <property type="entry name" value="4-DIPHOSPHOCYTIDYL-2-C-METHYL-D-ERYTHRITOL KINASE, CHLOROPLASTIC"/>
    <property type="match status" value="1"/>
</dbReference>
<evidence type="ECO:0000256" key="9">
    <source>
        <dbReference type="ARBA" id="ARBA00032554"/>
    </source>
</evidence>
<dbReference type="Proteomes" id="UP000501600">
    <property type="component" value="Chromosome"/>
</dbReference>
<feature type="domain" description="GHMP kinase N-terminal" evidence="11">
    <location>
        <begin position="65"/>
        <end position="142"/>
    </location>
</feature>
<organism evidence="13 14">
    <name type="scientific">Parasphingorhabdus halotolerans</name>
    <dbReference type="NCBI Taxonomy" id="2725558"/>
    <lineage>
        <taxon>Bacteria</taxon>
        <taxon>Pseudomonadati</taxon>
        <taxon>Pseudomonadota</taxon>
        <taxon>Alphaproteobacteria</taxon>
        <taxon>Sphingomonadales</taxon>
        <taxon>Sphingomonadaceae</taxon>
        <taxon>Parasphingorhabdus</taxon>
    </lineage>
</organism>
<keyword evidence="7 10" id="KW-0067">ATP-binding</keyword>
<protein>
    <recommendedName>
        <fullName evidence="3 10">4-diphosphocytidyl-2-C-methyl-D-erythritol kinase</fullName>
        <shortName evidence="10">CMK</shortName>
        <ecNumber evidence="2 10">2.7.1.148</ecNumber>
    </recommendedName>
    <alternativeName>
        <fullName evidence="9 10">4-(cytidine-5'-diphospho)-2-C-methyl-D-erythritol kinase</fullName>
    </alternativeName>
</protein>
<dbReference type="Gene3D" id="3.30.70.890">
    <property type="entry name" value="GHMP kinase, C-terminal domain"/>
    <property type="match status" value="1"/>
</dbReference>
<dbReference type="InterPro" id="IPR004424">
    <property type="entry name" value="IspE"/>
</dbReference>
<evidence type="ECO:0000259" key="11">
    <source>
        <dbReference type="Pfam" id="PF00288"/>
    </source>
</evidence>
<name>A0A6H2DPN1_9SPHN</name>
<dbReference type="GO" id="GO:0050515">
    <property type="term" value="F:4-(cytidine 5'-diphospho)-2-C-methyl-D-erythritol kinase activity"/>
    <property type="evidence" value="ECO:0007669"/>
    <property type="project" value="UniProtKB-UniRule"/>
</dbReference>
<feature type="active site" evidence="10">
    <location>
        <position position="135"/>
    </location>
</feature>
<evidence type="ECO:0000256" key="1">
    <source>
        <dbReference type="ARBA" id="ARBA00009684"/>
    </source>
</evidence>
<dbReference type="GO" id="GO:0005524">
    <property type="term" value="F:ATP binding"/>
    <property type="evidence" value="ECO:0007669"/>
    <property type="project" value="UniProtKB-UniRule"/>
</dbReference>
<accession>A0A6H2DPN1</accession>
<evidence type="ECO:0000256" key="10">
    <source>
        <dbReference type="HAMAP-Rule" id="MF_00061"/>
    </source>
</evidence>
<keyword evidence="8 10" id="KW-0414">Isoprene biosynthesis</keyword>
<dbReference type="KEGG" id="phao:HF685_02485"/>
<dbReference type="InterPro" id="IPR020568">
    <property type="entry name" value="Ribosomal_Su5_D2-typ_SF"/>
</dbReference>
<comment type="pathway">
    <text evidence="10">Isoprenoid biosynthesis; isopentenyl diphosphate biosynthesis via DXP pathway; isopentenyl diphosphate from 1-deoxy-D-xylulose 5-phosphate: step 3/6.</text>
</comment>
<dbReference type="SUPFAM" id="SSF55060">
    <property type="entry name" value="GHMP Kinase, C-terminal domain"/>
    <property type="match status" value="1"/>
</dbReference>
<evidence type="ECO:0000313" key="14">
    <source>
        <dbReference type="Proteomes" id="UP000501600"/>
    </source>
</evidence>
<dbReference type="UniPathway" id="UPA00056">
    <property type="reaction ID" value="UER00094"/>
</dbReference>
<feature type="domain" description="GHMP kinase C-terminal" evidence="12">
    <location>
        <begin position="204"/>
        <end position="266"/>
    </location>
</feature>
<dbReference type="GO" id="GO:0019288">
    <property type="term" value="P:isopentenyl diphosphate biosynthetic process, methylerythritol 4-phosphate pathway"/>
    <property type="evidence" value="ECO:0007669"/>
    <property type="project" value="UniProtKB-UniRule"/>
</dbReference>
<dbReference type="EMBL" id="CP051217">
    <property type="protein sequence ID" value="QJB70622.1"/>
    <property type="molecule type" value="Genomic_DNA"/>
</dbReference>
<keyword evidence="14" id="KW-1185">Reference proteome</keyword>
<dbReference type="InterPro" id="IPR013750">
    <property type="entry name" value="GHMP_kinase_C_dom"/>
</dbReference>
<comment type="catalytic activity">
    <reaction evidence="10">
        <text>4-CDP-2-C-methyl-D-erythritol + ATP = 4-CDP-2-C-methyl-D-erythritol 2-phosphate + ADP + H(+)</text>
        <dbReference type="Rhea" id="RHEA:18437"/>
        <dbReference type="ChEBI" id="CHEBI:15378"/>
        <dbReference type="ChEBI" id="CHEBI:30616"/>
        <dbReference type="ChEBI" id="CHEBI:57823"/>
        <dbReference type="ChEBI" id="CHEBI:57919"/>
        <dbReference type="ChEBI" id="CHEBI:456216"/>
        <dbReference type="EC" id="2.7.1.148"/>
    </reaction>
</comment>
<gene>
    <name evidence="10" type="primary">ispE</name>
    <name evidence="13" type="ORF">HF685_02485</name>
</gene>
<sequence length="276" mass="29507">MHTETAFAKINLALHVRARLPNGYHELETIFAFLQSGDTLMVTASDEISLEIFGLFGEELSNTNNLVLDAAQLMRPLAKTGCGAALSLQKYLPIASGIGGGSADAAATMRLLNRFWGINLPEASLMELAAPLGADVPACISSKTCRATGIGHDMEPIEDDSLDGSWVVLVNPLVQISTAQVFGAWDGVDRGALANGPLKKTILSGRNDLQDVAISFAPEIAEILELLEESDALFSRMSGSGATCFALFNSKLAAQNMIQELRANFPGFWTMMDTLK</sequence>
<feature type="active site" evidence="10">
    <location>
        <position position="9"/>
    </location>
</feature>
<evidence type="ECO:0000256" key="3">
    <source>
        <dbReference type="ARBA" id="ARBA00017473"/>
    </source>
</evidence>
<evidence type="ECO:0000256" key="4">
    <source>
        <dbReference type="ARBA" id="ARBA00022679"/>
    </source>
</evidence>
<dbReference type="PANTHER" id="PTHR43527:SF2">
    <property type="entry name" value="4-DIPHOSPHOCYTIDYL-2-C-METHYL-D-ERYTHRITOL KINASE, CHLOROPLASTIC"/>
    <property type="match status" value="1"/>
</dbReference>
<feature type="binding site" evidence="10">
    <location>
        <begin position="93"/>
        <end position="103"/>
    </location>
    <ligand>
        <name>ATP</name>
        <dbReference type="ChEBI" id="CHEBI:30616"/>
    </ligand>
</feature>
<dbReference type="Gene3D" id="3.30.230.10">
    <property type="match status" value="1"/>
</dbReference>
<keyword evidence="6 10" id="KW-0418">Kinase</keyword>
<evidence type="ECO:0000256" key="7">
    <source>
        <dbReference type="ARBA" id="ARBA00022840"/>
    </source>
</evidence>
<dbReference type="Pfam" id="PF00288">
    <property type="entry name" value="GHMP_kinases_N"/>
    <property type="match status" value="1"/>
</dbReference>
<dbReference type="SUPFAM" id="SSF54211">
    <property type="entry name" value="Ribosomal protein S5 domain 2-like"/>
    <property type="match status" value="1"/>
</dbReference>
<dbReference type="EC" id="2.7.1.148" evidence="2 10"/>
<reference evidence="13 14" key="1">
    <citation type="submission" date="2020-04" db="EMBL/GenBank/DDBJ databases">
        <title>Genome sequence for Sphingorhabdus sp. strain M1.</title>
        <authorList>
            <person name="Park S.-J."/>
        </authorList>
    </citation>
    <scope>NUCLEOTIDE SEQUENCE [LARGE SCALE GENOMIC DNA]</scope>
    <source>
        <strain evidence="13 14">JK6</strain>
    </source>
</reference>
<dbReference type="AlphaFoldDB" id="A0A6H2DPN1"/>
<keyword evidence="5 10" id="KW-0547">Nucleotide-binding</keyword>
<dbReference type="Pfam" id="PF08544">
    <property type="entry name" value="GHMP_kinases_C"/>
    <property type="match status" value="1"/>
</dbReference>
<dbReference type="InterPro" id="IPR036554">
    <property type="entry name" value="GHMP_kinase_C_sf"/>
</dbReference>
<evidence type="ECO:0000259" key="12">
    <source>
        <dbReference type="Pfam" id="PF08544"/>
    </source>
</evidence>
<dbReference type="NCBIfam" id="TIGR00154">
    <property type="entry name" value="ispE"/>
    <property type="match status" value="1"/>
</dbReference>
<evidence type="ECO:0000256" key="8">
    <source>
        <dbReference type="ARBA" id="ARBA00023229"/>
    </source>
</evidence>
<evidence type="ECO:0000256" key="6">
    <source>
        <dbReference type="ARBA" id="ARBA00022777"/>
    </source>
</evidence>
<keyword evidence="4 10" id="KW-0808">Transferase</keyword>